<dbReference type="SUPFAM" id="SSF46689">
    <property type="entry name" value="Homeodomain-like"/>
    <property type="match status" value="2"/>
</dbReference>
<dbReference type="InterPro" id="IPR009057">
    <property type="entry name" value="Homeodomain-like_sf"/>
</dbReference>
<dbReference type="InterPro" id="IPR050204">
    <property type="entry name" value="AraC_XylS_family_regulators"/>
</dbReference>
<evidence type="ECO:0000313" key="5">
    <source>
        <dbReference type="EMBL" id="OPX56175.1"/>
    </source>
</evidence>
<dbReference type="STRING" id="64969.SAMN02745127_00736"/>
<keyword evidence="2" id="KW-0238">DNA-binding</keyword>
<name>A0A1T4MA95_9GAMM</name>
<dbReference type="PROSITE" id="PS01124">
    <property type="entry name" value="HTH_ARAC_FAMILY_2"/>
    <property type="match status" value="1"/>
</dbReference>
<dbReference type="EMBL" id="MTSM01000004">
    <property type="protein sequence ID" value="OPX56175.1"/>
    <property type="molecule type" value="Genomic_DNA"/>
</dbReference>
<dbReference type="PANTHER" id="PTHR46796">
    <property type="entry name" value="HTH-TYPE TRANSCRIPTIONAL ACTIVATOR RHAS-RELATED"/>
    <property type="match status" value="1"/>
</dbReference>
<protein>
    <recommendedName>
        <fullName evidence="4">HTH araC/xylS-type domain-containing protein</fullName>
    </recommendedName>
</protein>
<keyword evidence="3" id="KW-0804">Transcription</keyword>
<dbReference type="Proteomes" id="UP000191418">
    <property type="component" value="Unassembled WGS sequence"/>
</dbReference>
<accession>A0A1T4MA95</accession>
<evidence type="ECO:0000256" key="3">
    <source>
        <dbReference type="ARBA" id="ARBA00023163"/>
    </source>
</evidence>
<dbReference type="SMART" id="SM00342">
    <property type="entry name" value="HTH_ARAC"/>
    <property type="match status" value="1"/>
</dbReference>
<keyword evidence="6" id="KW-1185">Reference proteome</keyword>
<dbReference type="Pfam" id="PF12833">
    <property type="entry name" value="HTH_18"/>
    <property type="match status" value="1"/>
</dbReference>
<evidence type="ECO:0000259" key="4">
    <source>
        <dbReference type="PROSITE" id="PS01124"/>
    </source>
</evidence>
<dbReference type="OrthoDB" id="282744at2"/>
<feature type="domain" description="HTH araC/xylS-type" evidence="4">
    <location>
        <begin position="156"/>
        <end position="254"/>
    </location>
</feature>
<dbReference type="GO" id="GO:0043565">
    <property type="term" value="F:sequence-specific DNA binding"/>
    <property type="evidence" value="ECO:0007669"/>
    <property type="project" value="InterPro"/>
</dbReference>
<dbReference type="RefSeq" id="WP_078744338.1">
    <property type="nucleotide sequence ID" value="NZ_FUXG01000003.1"/>
</dbReference>
<organism evidence="5 6">
    <name type="scientific">Oceanospirillum multiglobuliferum</name>
    <dbReference type="NCBI Taxonomy" id="64969"/>
    <lineage>
        <taxon>Bacteria</taxon>
        <taxon>Pseudomonadati</taxon>
        <taxon>Pseudomonadota</taxon>
        <taxon>Gammaproteobacteria</taxon>
        <taxon>Oceanospirillales</taxon>
        <taxon>Oceanospirillaceae</taxon>
        <taxon>Oceanospirillum</taxon>
    </lineage>
</organism>
<dbReference type="Gene3D" id="1.10.10.60">
    <property type="entry name" value="Homeodomain-like"/>
    <property type="match status" value="1"/>
</dbReference>
<evidence type="ECO:0000256" key="1">
    <source>
        <dbReference type="ARBA" id="ARBA00023015"/>
    </source>
</evidence>
<evidence type="ECO:0000313" key="6">
    <source>
        <dbReference type="Proteomes" id="UP000191418"/>
    </source>
</evidence>
<evidence type="ECO:0000256" key="2">
    <source>
        <dbReference type="ARBA" id="ARBA00023125"/>
    </source>
</evidence>
<comment type="caution">
    <text evidence="5">The sequence shown here is derived from an EMBL/GenBank/DDBJ whole genome shotgun (WGS) entry which is preliminary data.</text>
</comment>
<reference evidence="5 6" key="1">
    <citation type="submission" date="2017-01" db="EMBL/GenBank/DDBJ databases">
        <title>Genome Sequencing of a Marine Spirillum, Oceanospirillum multiglobuliferum ATCC 33336, from Japan.</title>
        <authorList>
            <person name="Carney J.G."/>
            <person name="Trachtenberg A.M."/>
            <person name="Rheaume B.A."/>
            <person name="Linnane J.D."/>
            <person name="Pitts N.L."/>
            <person name="Mykles D.L."/>
            <person name="Maclea K.S."/>
        </authorList>
    </citation>
    <scope>NUCLEOTIDE SEQUENCE [LARGE SCALE GENOMIC DNA]</scope>
    <source>
        <strain evidence="5 6">ATCC 33336</strain>
    </source>
</reference>
<sequence length="255" mass="29083">MHTNIRVYNLPNSCLNHDHSFHQLVVGLTGSAEFEIEGACGQVNPVKGCLVPTEQTHFYEGIGTNNHLIIDLSTQHPLLQSSMMDLNRVFDQPGYFNIDNNLKLFLSFLLKEVELYGDDPNTADFLAFAFLHRLHERLFDQTVPIKQPDRVTLNMDRIDQFIAKNMADKISVAQLSQVACMSESHFHIVFRNIVGTTPHQYLIQARLKEAYRLLQYSTLPTTDIAEQVGFTSQSALTNAFKKYFQSTPGQVRRQH</sequence>
<proteinExistence type="predicted"/>
<keyword evidence="1" id="KW-0805">Transcription regulation</keyword>
<dbReference type="PANTHER" id="PTHR46796:SF10">
    <property type="entry name" value="TRANSCRIPTIONAL ACTIVATOR FEAR"/>
    <property type="match status" value="1"/>
</dbReference>
<dbReference type="GO" id="GO:0003700">
    <property type="term" value="F:DNA-binding transcription factor activity"/>
    <property type="evidence" value="ECO:0007669"/>
    <property type="project" value="InterPro"/>
</dbReference>
<dbReference type="AlphaFoldDB" id="A0A1T4MA95"/>
<dbReference type="InterPro" id="IPR018060">
    <property type="entry name" value="HTH_AraC"/>
</dbReference>
<gene>
    <name evidence="5" type="ORF">BTE48_04140</name>
</gene>